<organism evidence="3 4">
    <name type="scientific">Rhizobium phage RHph_I1_9</name>
    <dbReference type="NCBI Taxonomy" id="2509729"/>
    <lineage>
        <taxon>Viruses</taxon>
        <taxon>Duplodnaviria</taxon>
        <taxon>Heunggongvirae</taxon>
        <taxon>Uroviricota</taxon>
        <taxon>Caudoviricetes</taxon>
        <taxon>Pootjesviridae</taxon>
        <taxon>Staniewskivirinae</taxon>
        <taxon>Trinifflemingvirus</taxon>
        <taxon>Trinifflemingvirus I19</taxon>
    </lineage>
</organism>
<dbReference type="EMBL" id="MN988532">
    <property type="protein sequence ID" value="QIG73475.1"/>
    <property type="molecule type" value="Genomic_DNA"/>
</dbReference>
<feature type="transmembrane region" description="Helical" evidence="2">
    <location>
        <begin position="7"/>
        <end position="28"/>
    </location>
</feature>
<dbReference type="GO" id="GO:0004252">
    <property type="term" value="F:serine-type endopeptidase activity"/>
    <property type="evidence" value="ECO:0007669"/>
    <property type="project" value="InterPro"/>
</dbReference>
<evidence type="ECO:0000313" key="4">
    <source>
        <dbReference type="Proteomes" id="UP000615696"/>
    </source>
</evidence>
<keyword evidence="2" id="KW-1133">Transmembrane helix</keyword>
<keyword evidence="2" id="KW-0472">Membrane</keyword>
<dbReference type="SUPFAM" id="SSF50494">
    <property type="entry name" value="Trypsin-like serine proteases"/>
    <property type="match status" value="1"/>
</dbReference>
<dbReference type="PRINTS" id="PR00834">
    <property type="entry name" value="PROTEASES2C"/>
</dbReference>
<protein>
    <submittedName>
        <fullName evidence="3">Putative trypsin-like peptidase protein</fullName>
    </submittedName>
</protein>
<keyword evidence="4" id="KW-1185">Reference proteome</keyword>
<evidence type="ECO:0000313" key="3">
    <source>
        <dbReference type="EMBL" id="QIG73475.1"/>
    </source>
</evidence>
<gene>
    <name evidence="3" type="ORF">EVC04_038</name>
</gene>
<dbReference type="InterPro" id="IPR043504">
    <property type="entry name" value="Peptidase_S1_PA_chymotrypsin"/>
</dbReference>
<dbReference type="PANTHER" id="PTHR43019">
    <property type="entry name" value="SERINE ENDOPROTEASE DEGS"/>
    <property type="match status" value="1"/>
</dbReference>
<reference evidence="3 4" key="1">
    <citation type="submission" date="2020-01" db="EMBL/GenBank/DDBJ databases">
        <title>Patterns of diversity and host range of bacteriophage communities associated with bean-nodulatin bacteria.</title>
        <authorList>
            <person name="Vann Cauwenberghe J."/>
            <person name="Santamaria R.I."/>
            <person name="Bustos P."/>
            <person name="Juarez S."/>
            <person name="Gonzalez V."/>
        </authorList>
    </citation>
    <scope>NUCLEOTIDE SEQUENCE [LARGE SCALE GENOMIC DNA]</scope>
    <source>
        <strain evidence="4">RHph</strain>
    </source>
</reference>
<dbReference type="GO" id="GO:0006508">
    <property type="term" value="P:proteolysis"/>
    <property type="evidence" value="ECO:0007669"/>
    <property type="project" value="InterPro"/>
</dbReference>
<dbReference type="Proteomes" id="UP000615696">
    <property type="component" value="Segment"/>
</dbReference>
<evidence type="ECO:0000256" key="2">
    <source>
        <dbReference type="SAM" id="Phobius"/>
    </source>
</evidence>
<accession>A0A7S5R9A5</accession>
<sequence>MNLRRNALVEILSATTAIGLLGLVMTSYCSSIPEAGATVLVNASNMKGSAVNIGNGFYVTAFHVIEANVKAGNPVVLMTNDQNEKVPAIIRFSKPDNDIAILFTLEDHFTKQMFLNCDTLPVGAKVVTIGNPYFFNFLEFEGNISGKKFAYSYWPEVYPVAGTIIPGMSGGALVDDTGRLAGVNIGFQPYTMKESVFSSDTAYINISFAVPSDVVCKMISGETDFNVYQILAKG</sequence>
<evidence type="ECO:0000256" key="1">
    <source>
        <dbReference type="ARBA" id="ARBA00022801"/>
    </source>
</evidence>
<dbReference type="InterPro" id="IPR001940">
    <property type="entry name" value="Peptidase_S1C"/>
</dbReference>
<keyword evidence="1" id="KW-0378">Hydrolase</keyword>
<name>A0A7S5R9A5_9CAUD</name>
<dbReference type="Pfam" id="PF13365">
    <property type="entry name" value="Trypsin_2"/>
    <property type="match status" value="1"/>
</dbReference>
<proteinExistence type="predicted"/>
<dbReference type="Gene3D" id="2.40.10.10">
    <property type="entry name" value="Trypsin-like serine proteases"/>
    <property type="match status" value="2"/>
</dbReference>
<dbReference type="InterPro" id="IPR009003">
    <property type="entry name" value="Peptidase_S1_PA"/>
</dbReference>
<dbReference type="PANTHER" id="PTHR43019:SF23">
    <property type="entry name" value="PROTEASE DO-LIKE 5, CHLOROPLASTIC"/>
    <property type="match status" value="1"/>
</dbReference>
<keyword evidence="2" id="KW-0812">Transmembrane</keyword>